<reference evidence="2 3" key="1">
    <citation type="submission" date="2017-04" db="EMBL/GenBank/DDBJ databases">
        <title>Monoglobus pectinilyticus 14 draft genome.</title>
        <authorList>
            <person name="Kim C."/>
            <person name="Rosendale D.I."/>
            <person name="Kelly W.J."/>
            <person name="Tannock G.W."/>
            <person name="Patchett M.L."/>
            <person name="Jordens J.Z."/>
        </authorList>
    </citation>
    <scope>NUCLEOTIDE SEQUENCE [LARGE SCALE GENOMIC DNA]</scope>
    <source>
        <strain evidence="2 3">14</strain>
    </source>
</reference>
<keyword evidence="1" id="KW-1133">Transmembrane helix</keyword>
<accession>A0A2K9P037</accession>
<evidence type="ECO:0000313" key="3">
    <source>
        <dbReference type="Proteomes" id="UP000235589"/>
    </source>
</evidence>
<dbReference type="AlphaFoldDB" id="A0A2K9P037"/>
<proteinExistence type="predicted"/>
<organism evidence="2 3">
    <name type="scientific">Monoglobus pectinilyticus</name>
    <dbReference type="NCBI Taxonomy" id="1981510"/>
    <lineage>
        <taxon>Bacteria</taxon>
        <taxon>Bacillati</taxon>
        <taxon>Bacillota</taxon>
        <taxon>Clostridia</taxon>
        <taxon>Monoglobales</taxon>
        <taxon>Monoglobaceae</taxon>
        <taxon>Monoglobus</taxon>
    </lineage>
</organism>
<dbReference type="EMBL" id="CP020991">
    <property type="protein sequence ID" value="AUO18640.1"/>
    <property type="molecule type" value="Genomic_DNA"/>
</dbReference>
<gene>
    <name evidence="2" type="ORF">B9O19_00457</name>
</gene>
<keyword evidence="3" id="KW-1185">Reference proteome</keyword>
<dbReference type="GeneID" id="98061881"/>
<dbReference type="KEGG" id="mpec:B9O19_00457"/>
<evidence type="ECO:0000313" key="2">
    <source>
        <dbReference type="EMBL" id="AUO18640.1"/>
    </source>
</evidence>
<evidence type="ECO:0000256" key="1">
    <source>
        <dbReference type="SAM" id="Phobius"/>
    </source>
</evidence>
<dbReference type="RefSeq" id="WP_102364927.1">
    <property type="nucleotide sequence ID" value="NZ_CP020991.1"/>
</dbReference>
<protein>
    <recommendedName>
        <fullName evidence="4">Hemolysin XhlA</fullName>
    </recommendedName>
</protein>
<sequence length="93" mass="10209">MDENEAAIRERLTAVESSVKSAHHRIDNIEELTQSVKSLAIETKYLKEDISDVKEKIDVIAGRPSQILTVIITALITATVSGFVGFAITNLLK</sequence>
<dbReference type="OrthoDB" id="3068962at2"/>
<keyword evidence="1" id="KW-0812">Transmembrane</keyword>
<dbReference type="Proteomes" id="UP000235589">
    <property type="component" value="Chromosome"/>
</dbReference>
<feature type="transmembrane region" description="Helical" evidence="1">
    <location>
        <begin position="67"/>
        <end position="92"/>
    </location>
</feature>
<name>A0A2K9P037_9FIRM</name>
<keyword evidence="1" id="KW-0472">Membrane</keyword>
<evidence type="ECO:0008006" key="4">
    <source>
        <dbReference type="Google" id="ProtNLM"/>
    </source>
</evidence>